<name>A0A5J9SNR6_9POAL</name>
<accession>A0A5J9SNR6</accession>
<dbReference type="EMBL" id="RWGY01000566">
    <property type="protein sequence ID" value="TVU00623.1"/>
    <property type="molecule type" value="Genomic_DNA"/>
</dbReference>
<proteinExistence type="predicted"/>
<feature type="region of interest" description="Disordered" evidence="1">
    <location>
        <begin position="1"/>
        <end position="58"/>
    </location>
</feature>
<reference evidence="2 3" key="1">
    <citation type="journal article" date="2019" name="Sci. Rep.">
        <title>A high-quality genome of Eragrostis curvula grass provides insights into Poaceae evolution and supports new strategies to enhance forage quality.</title>
        <authorList>
            <person name="Carballo J."/>
            <person name="Santos B.A.C.M."/>
            <person name="Zappacosta D."/>
            <person name="Garbus I."/>
            <person name="Selva J.P."/>
            <person name="Gallo C.A."/>
            <person name="Diaz A."/>
            <person name="Albertini E."/>
            <person name="Caccamo M."/>
            <person name="Echenique V."/>
        </authorList>
    </citation>
    <scope>NUCLEOTIDE SEQUENCE [LARGE SCALE GENOMIC DNA]</scope>
    <source>
        <strain evidence="3">cv. Victoria</strain>
        <tissue evidence="2">Leaf</tissue>
    </source>
</reference>
<feature type="compositionally biased region" description="Acidic residues" evidence="1">
    <location>
        <begin position="33"/>
        <end position="57"/>
    </location>
</feature>
<organism evidence="2 3">
    <name type="scientific">Eragrostis curvula</name>
    <name type="common">weeping love grass</name>
    <dbReference type="NCBI Taxonomy" id="38414"/>
    <lineage>
        <taxon>Eukaryota</taxon>
        <taxon>Viridiplantae</taxon>
        <taxon>Streptophyta</taxon>
        <taxon>Embryophyta</taxon>
        <taxon>Tracheophyta</taxon>
        <taxon>Spermatophyta</taxon>
        <taxon>Magnoliopsida</taxon>
        <taxon>Liliopsida</taxon>
        <taxon>Poales</taxon>
        <taxon>Poaceae</taxon>
        <taxon>PACMAD clade</taxon>
        <taxon>Chloridoideae</taxon>
        <taxon>Eragrostideae</taxon>
        <taxon>Eragrostidinae</taxon>
        <taxon>Eragrostis</taxon>
    </lineage>
</organism>
<keyword evidence="3" id="KW-1185">Reference proteome</keyword>
<feature type="compositionally biased region" description="Polar residues" evidence="1">
    <location>
        <begin position="10"/>
        <end position="29"/>
    </location>
</feature>
<evidence type="ECO:0000313" key="2">
    <source>
        <dbReference type="EMBL" id="TVU00623.1"/>
    </source>
</evidence>
<protein>
    <submittedName>
        <fullName evidence="2">Uncharacterized protein</fullName>
    </submittedName>
</protein>
<comment type="caution">
    <text evidence="2">The sequence shown here is derived from an EMBL/GenBank/DDBJ whole genome shotgun (WGS) entry which is preliminary data.</text>
</comment>
<dbReference type="AlphaFoldDB" id="A0A5J9SNR6"/>
<sequence length="316" mass="33323">MEDRSKKAKNVQTSNTSDHAQLQLENSNAGDGMVEDVTLEDLDEEDEEWDSLDDCMGDDTTVSQVELEKGKNAGSSSMWTGGSVIEQVLEYAKLPTGEQHDELISEHQALESGANTADVQLTARLPGALTVDAKSQKQGHTVETEPVAPGVALLHAREERDTEAKAQTCRTTADVVVPVSGGPVLGDGVVHGEVVGVGSVPVFPGNILALANDNKKAPAFGNNISLGIVPAHEQGKSLAQSAVLQEISTEEDMATPSIALGPLLERALTGLKESMNKNKGAVADDAKCDIPAHLRLDFSGPCALVCMRGWDLVPPC</sequence>
<feature type="non-terminal residue" evidence="2">
    <location>
        <position position="1"/>
    </location>
</feature>
<dbReference type="Gramene" id="TVU00623">
    <property type="protein sequence ID" value="TVU00623"/>
    <property type="gene ID" value="EJB05_53958"/>
</dbReference>
<evidence type="ECO:0000313" key="3">
    <source>
        <dbReference type="Proteomes" id="UP000324897"/>
    </source>
</evidence>
<dbReference type="Proteomes" id="UP000324897">
    <property type="component" value="Unassembled WGS sequence"/>
</dbReference>
<gene>
    <name evidence="2" type="ORF">EJB05_53958</name>
</gene>
<evidence type="ECO:0000256" key="1">
    <source>
        <dbReference type="SAM" id="MobiDB-lite"/>
    </source>
</evidence>